<keyword evidence="6 9" id="KW-0324">Glycolysis</keyword>
<sequence length="514" mass="56064">MASRPLVLLIIDGFGVSDIKIGNAVLMARKPTWDTLLANYPHALLQASGEAVGMDWGESGNSEVGHLAIGSGRIVKHYSAIINSAIKDGSFSQNPALLGAIEHAQKHNSKLHLAGLLTSGAVHAHFDHLVALLDLVEKSNVSQVYLHLFTDGKDGAAFESEQLLKHLSEHLKDSSKVKLATLVGRDFAMARNLDWDRTKIAYDMLVNGVGERAADLAVAVAEKHQQNISDAVMPALISGQADNFTITENDAIIFFNFREERMRQLTRAFSESGFANFPAKVFTNLFITTFTPYLDNTNHHVAFYPPAVENNLPEVLSLNGKKQYHLAESEKAAHVTLFFNGLHNKPYTGEEDFIIDSPHDLIKEPQMRCADIAQKAAAVLATNENDFMVVNFANADMLSHLGDVNLTVKGVEFVDDALSTLYQAVKKAGGTLVVTADHGNAESVVYSTSGEKETRHNNNPVPFCLIDDNYQGQAWPEGINGILADVAPTILELMGLPISTEMTGQSLLRLLKVN</sequence>
<evidence type="ECO:0000256" key="11">
    <source>
        <dbReference type="PIRSR" id="PIRSR001492-1"/>
    </source>
</evidence>
<dbReference type="EC" id="5.4.2.12" evidence="9 10"/>
<evidence type="ECO:0000256" key="9">
    <source>
        <dbReference type="HAMAP-Rule" id="MF_01038"/>
    </source>
</evidence>
<dbReference type="InterPro" id="IPR005995">
    <property type="entry name" value="Pgm_bpd_ind"/>
</dbReference>
<evidence type="ECO:0000256" key="10">
    <source>
        <dbReference type="NCBIfam" id="TIGR01307"/>
    </source>
</evidence>
<dbReference type="Gene3D" id="3.40.1450.10">
    <property type="entry name" value="BPG-independent phosphoglycerate mutase, domain B"/>
    <property type="match status" value="1"/>
</dbReference>
<protein>
    <recommendedName>
        <fullName evidence="9 10">2,3-bisphosphoglycerate-independent phosphoglycerate mutase</fullName>
        <shortName evidence="9">BPG-independent PGAM</shortName>
        <shortName evidence="9">Phosphoglyceromutase</shortName>
        <shortName evidence="9">iPGM</shortName>
        <ecNumber evidence="9 10">5.4.2.12</ecNumber>
    </recommendedName>
</protein>
<evidence type="ECO:0000256" key="12">
    <source>
        <dbReference type="PIRSR" id="PIRSR001492-3"/>
    </source>
</evidence>
<feature type="binding site" evidence="9">
    <location>
        <position position="331"/>
    </location>
    <ligand>
        <name>substrate</name>
    </ligand>
</feature>
<evidence type="ECO:0000256" key="5">
    <source>
        <dbReference type="ARBA" id="ARBA00022723"/>
    </source>
</evidence>
<dbReference type="GO" id="GO:0004619">
    <property type="term" value="F:phosphoglycerate mutase activity"/>
    <property type="evidence" value="ECO:0007669"/>
    <property type="project" value="UniProtKB-UniRule"/>
</dbReference>
<evidence type="ECO:0000313" key="15">
    <source>
        <dbReference type="EMBL" id="KKS13947.1"/>
    </source>
</evidence>
<feature type="binding site" evidence="9 12">
    <location>
        <position position="437"/>
    </location>
    <ligand>
        <name>Mn(2+)</name>
        <dbReference type="ChEBI" id="CHEBI:29035"/>
        <label>2</label>
    </ligand>
</feature>
<dbReference type="CDD" id="cd16010">
    <property type="entry name" value="iPGM"/>
    <property type="match status" value="1"/>
</dbReference>
<evidence type="ECO:0000256" key="8">
    <source>
        <dbReference type="ARBA" id="ARBA00023235"/>
    </source>
</evidence>
<dbReference type="GO" id="GO:0006096">
    <property type="term" value="P:glycolytic process"/>
    <property type="evidence" value="ECO:0007669"/>
    <property type="project" value="UniProtKB-UniRule"/>
</dbReference>
<feature type="binding site" evidence="9">
    <location>
        <position position="123"/>
    </location>
    <ligand>
        <name>substrate</name>
    </ligand>
</feature>
<name>A0A0G0WPB5_9BACT</name>
<dbReference type="Pfam" id="PF06415">
    <property type="entry name" value="iPGM_N"/>
    <property type="match status" value="1"/>
</dbReference>
<dbReference type="GO" id="GO:0030145">
    <property type="term" value="F:manganese ion binding"/>
    <property type="evidence" value="ECO:0007669"/>
    <property type="project" value="UniProtKB-UniRule"/>
</dbReference>
<feature type="binding site" evidence="9 12">
    <location>
        <position position="12"/>
    </location>
    <ligand>
        <name>Mn(2+)</name>
        <dbReference type="ChEBI" id="CHEBI:29035"/>
        <label>2</label>
    </ligand>
</feature>
<keyword evidence="5 9" id="KW-0479">Metal-binding</keyword>
<comment type="similarity">
    <text evidence="4 9">Belongs to the BPG-independent phosphoglycerate mutase family.</text>
</comment>
<accession>A0A0G0WPB5</accession>
<feature type="domain" description="BPG-independent PGAM N-terminal" evidence="14">
    <location>
        <begin position="82"/>
        <end position="293"/>
    </location>
</feature>
<dbReference type="Gene3D" id="3.40.720.10">
    <property type="entry name" value="Alkaline Phosphatase, subunit A"/>
    <property type="match status" value="1"/>
</dbReference>
<evidence type="ECO:0000256" key="6">
    <source>
        <dbReference type="ARBA" id="ARBA00023152"/>
    </source>
</evidence>
<dbReference type="UniPathway" id="UPA00109">
    <property type="reaction ID" value="UER00186"/>
</dbReference>
<comment type="caution">
    <text evidence="9">Lacks conserved residue(s) required for the propagation of feature annotation.</text>
</comment>
<dbReference type="InterPro" id="IPR006124">
    <property type="entry name" value="Metalloenzyme"/>
</dbReference>
<proteinExistence type="inferred from homology"/>
<dbReference type="Pfam" id="PF01676">
    <property type="entry name" value="Metalloenzyme"/>
    <property type="match status" value="1"/>
</dbReference>
<dbReference type="PANTHER" id="PTHR31637:SF0">
    <property type="entry name" value="2,3-BISPHOSPHOGLYCERATE-INDEPENDENT PHOSPHOGLYCERATE MUTASE"/>
    <property type="match status" value="1"/>
</dbReference>
<evidence type="ECO:0000313" key="16">
    <source>
        <dbReference type="Proteomes" id="UP000034380"/>
    </source>
</evidence>
<dbReference type="GO" id="GO:0006007">
    <property type="term" value="P:glucose catabolic process"/>
    <property type="evidence" value="ECO:0007669"/>
    <property type="project" value="InterPro"/>
</dbReference>
<evidence type="ECO:0000256" key="2">
    <source>
        <dbReference type="ARBA" id="ARBA00002315"/>
    </source>
</evidence>
<feature type="binding site" evidence="9 12">
    <location>
        <position position="400"/>
    </location>
    <ligand>
        <name>Mn(2+)</name>
        <dbReference type="ChEBI" id="CHEBI:29035"/>
        <label>1</label>
    </ligand>
</feature>
<keyword evidence="7 9" id="KW-0464">Manganese</keyword>
<dbReference type="PIRSF" id="PIRSF001492">
    <property type="entry name" value="IPGAM"/>
    <property type="match status" value="1"/>
</dbReference>
<feature type="binding site" evidence="9 12">
    <location>
        <position position="396"/>
    </location>
    <ligand>
        <name>Mn(2+)</name>
        <dbReference type="ChEBI" id="CHEBI:29035"/>
        <label>1</label>
    </ligand>
</feature>
<feature type="binding site" evidence="9 12">
    <location>
        <position position="62"/>
    </location>
    <ligand>
        <name>Mn(2+)</name>
        <dbReference type="ChEBI" id="CHEBI:29035"/>
        <label>2</label>
    </ligand>
</feature>
<dbReference type="SUPFAM" id="SSF64158">
    <property type="entry name" value="2,3-Bisphosphoglycerate-independent phosphoglycerate mutase, substrate-binding domain"/>
    <property type="match status" value="1"/>
</dbReference>
<evidence type="ECO:0000259" key="14">
    <source>
        <dbReference type="Pfam" id="PF06415"/>
    </source>
</evidence>
<dbReference type="GO" id="GO:0005829">
    <property type="term" value="C:cytosol"/>
    <property type="evidence" value="ECO:0007669"/>
    <property type="project" value="TreeGrafter"/>
</dbReference>
<dbReference type="PANTHER" id="PTHR31637">
    <property type="entry name" value="2,3-BISPHOSPHOGLYCERATE-INDEPENDENT PHOSPHOGLYCERATE MUTASE"/>
    <property type="match status" value="1"/>
</dbReference>
<feature type="binding site" evidence="9">
    <location>
        <position position="185"/>
    </location>
    <ligand>
        <name>substrate</name>
    </ligand>
</feature>
<reference evidence="15 16" key="1">
    <citation type="journal article" date="2015" name="Nature">
        <title>rRNA introns, odd ribosomes, and small enigmatic genomes across a large radiation of phyla.</title>
        <authorList>
            <person name="Brown C.T."/>
            <person name="Hug L.A."/>
            <person name="Thomas B.C."/>
            <person name="Sharon I."/>
            <person name="Castelle C.J."/>
            <person name="Singh A."/>
            <person name="Wilkins M.J."/>
            <person name="Williams K.H."/>
            <person name="Banfield J.F."/>
        </authorList>
    </citation>
    <scope>NUCLEOTIDE SEQUENCE [LARGE SCALE GENOMIC DNA]</scope>
</reference>
<dbReference type="InterPro" id="IPR011258">
    <property type="entry name" value="BPG-indep_PGM_N"/>
</dbReference>
<keyword evidence="8 9" id="KW-0413">Isomerase</keyword>
<evidence type="ECO:0000259" key="13">
    <source>
        <dbReference type="Pfam" id="PF01676"/>
    </source>
</evidence>
<dbReference type="SUPFAM" id="SSF53649">
    <property type="entry name" value="Alkaline phosphatase-like"/>
    <property type="match status" value="1"/>
</dbReference>
<dbReference type="InterPro" id="IPR017850">
    <property type="entry name" value="Alkaline_phosphatase_core_sf"/>
</dbReference>
<comment type="catalytic activity">
    <reaction evidence="1 9">
        <text>(2R)-2-phosphoglycerate = (2R)-3-phosphoglycerate</text>
        <dbReference type="Rhea" id="RHEA:15901"/>
        <dbReference type="ChEBI" id="CHEBI:58272"/>
        <dbReference type="ChEBI" id="CHEBI:58289"/>
        <dbReference type="EC" id="5.4.2.12"/>
    </reaction>
</comment>
<dbReference type="FunFam" id="3.40.1450.10:FF:000002">
    <property type="entry name" value="2,3-bisphosphoglycerate-independent phosphoglycerate mutase"/>
    <property type="match status" value="1"/>
</dbReference>
<organism evidence="15 16">
    <name type="scientific">Candidatus Yanofskybacteria bacterium GW2011_GWA1_41_6</name>
    <dbReference type="NCBI Taxonomy" id="1619020"/>
    <lineage>
        <taxon>Bacteria</taxon>
        <taxon>Candidatus Yanofskyibacteriota</taxon>
    </lineage>
</organism>
<feature type="domain" description="Metalloenzyme" evidence="13">
    <location>
        <begin position="5"/>
        <end position="497"/>
    </location>
</feature>
<feature type="binding site" evidence="9">
    <location>
        <position position="191"/>
    </location>
    <ligand>
        <name>substrate</name>
    </ligand>
</feature>
<evidence type="ECO:0000256" key="3">
    <source>
        <dbReference type="ARBA" id="ARBA00004798"/>
    </source>
</evidence>
<dbReference type="InterPro" id="IPR036646">
    <property type="entry name" value="PGAM_B_sf"/>
</dbReference>
<dbReference type="EMBL" id="LCBQ01000003">
    <property type="protein sequence ID" value="KKS13947.1"/>
    <property type="molecule type" value="Genomic_DNA"/>
</dbReference>
<dbReference type="HAMAP" id="MF_01038">
    <property type="entry name" value="GpmI"/>
    <property type="match status" value="1"/>
</dbReference>
<comment type="caution">
    <text evidence="15">The sequence shown here is derived from an EMBL/GenBank/DDBJ whole genome shotgun (WGS) entry which is preliminary data.</text>
</comment>
<feature type="binding site" evidence="9 12">
    <location>
        <position position="456"/>
    </location>
    <ligand>
        <name>Mn(2+)</name>
        <dbReference type="ChEBI" id="CHEBI:29035"/>
        <label>1</label>
    </ligand>
</feature>
<dbReference type="NCBIfam" id="TIGR01307">
    <property type="entry name" value="pgm_bpd_ind"/>
    <property type="match status" value="1"/>
</dbReference>
<comment type="pathway">
    <text evidence="3 9">Carbohydrate degradation; glycolysis; pyruvate from D-glyceraldehyde 3-phosphate: step 3/5.</text>
</comment>
<comment type="cofactor">
    <cofactor evidence="9">
        <name>Mn(2+)</name>
        <dbReference type="ChEBI" id="CHEBI:29035"/>
    </cofactor>
    <text evidence="9">Binds 2 manganese ions per subunit.</text>
</comment>
<dbReference type="AlphaFoldDB" id="A0A0G0WPB5"/>
<feature type="binding site" evidence="9 12">
    <location>
        <position position="438"/>
    </location>
    <ligand>
        <name>Mn(2+)</name>
        <dbReference type="ChEBI" id="CHEBI:29035"/>
        <label>2</label>
    </ligand>
</feature>
<dbReference type="PATRIC" id="fig|1619020.3.peg.26"/>
<dbReference type="Proteomes" id="UP000034380">
    <property type="component" value="Unassembled WGS sequence"/>
</dbReference>
<evidence type="ECO:0000256" key="4">
    <source>
        <dbReference type="ARBA" id="ARBA00008819"/>
    </source>
</evidence>
<comment type="function">
    <text evidence="2 9">Catalyzes the interconversion of 2-phosphoglycerate and 3-phosphoglycerate.</text>
</comment>
<comment type="subunit">
    <text evidence="9">Monomer.</text>
</comment>
<feature type="binding site" evidence="9">
    <location>
        <begin position="258"/>
        <end position="261"/>
    </location>
    <ligand>
        <name>substrate</name>
    </ligand>
</feature>
<evidence type="ECO:0000256" key="1">
    <source>
        <dbReference type="ARBA" id="ARBA00000370"/>
    </source>
</evidence>
<evidence type="ECO:0000256" key="7">
    <source>
        <dbReference type="ARBA" id="ARBA00023211"/>
    </source>
</evidence>
<feature type="active site" description="Phosphoserine intermediate" evidence="9 11">
    <location>
        <position position="62"/>
    </location>
</feature>
<gene>
    <name evidence="9" type="primary">gpmI</name>
    <name evidence="15" type="ORF">UU70_C0003G0003</name>
</gene>